<feature type="region of interest" description="Disordered" evidence="1">
    <location>
        <begin position="1"/>
        <end position="127"/>
    </location>
</feature>
<organism evidence="2 3">
    <name type="scientific">Sistotremastrum suecicum HHB10207 ss-3</name>
    <dbReference type="NCBI Taxonomy" id="1314776"/>
    <lineage>
        <taxon>Eukaryota</taxon>
        <taxon>Fungi</taxon>
        <taxon>Dikarya</taxon>
        <taxon>Basidiomycota</taxon>
        <taxon>Agaricomycotina</taxon>
        <taxon>Agaricomycetes</taxon>
        <taxon>Sistotremastrales</taxon>
        <taxon>Sistotremastraceae</taxon>
        <taxon>Sistotremastrum</taxon>
    </lineage>
</organism>
<dbReference type="Proteomes" id="UP000076798">
    <property type="component" value="Unassembled WGS sequence"/>
</dbReference>
<dbReference type="AlphaFoldDB" id="A0A166AGB1"/>
<name>A0A166AGB1_9AGAM</name>
<accession>A0A166AGB1</accession>
<reference evidence="2 3" key="1">
    <citation type="journal article" date="2016" name="Mol. Biol. Evol.">
        <title>Comparative Genomics of Early-Diverging Mushroom-Forming Fungi Provides Insights into the Origins of Lignocellulose Decay Capabilities.</title>
        <authorList>
            <person name="Nagy L.G."/>
            <person name="Riley R."/>
            <person name="Tritt A."/>
            <person name="Adam C."/>
            <person name="Daum C."/>
            <person name="Floudas D."/>
            <person name="Sun H."/>
            <person name="Yadav J.S."/>
            <person name="Pangilinan J."/>
            <person name="Larsson K.H."/>
            <person name="Matsuura K."/>
            <person name="Barry K."/>
            <person name="Labutti K."/>
            <person name="Kuo R."/>
            <person name="Ohm R.A."/>
            <person name="Bhattacharya S.S."/>
            <person name="Shirouzu T."/>
            <person name="Yoshinaga Y."/>
            <person name="Martin F.M."/>
            <person name="Grigoriev I.V."/>
            <person name="Hibbett D.S."/>
        </authorList>
    </citation>
    <scope>NUCLEOTIDE SEQUENCE [LARGE SCALE GENOMIC DNA]</scope>
    <source>
        <strain evidence="2 3">HHB10207 ss-3</strain>
    </source>
</reference>
<evidence type="ECO:0000313" key="3">
    <source>
        <dbReference type="Proteomes" id="UP000076798"/>
    </source>
</evidence>
<dbReference type="EMBL" id="KV428145">
    <property type="protein sequence ID" value="KZT35294.1"/>
    <property type="molecule type" value="Genomic_DNA"/>
</dbReference>
<sequence>MGAPNTPQVGPKSTTRPPPRHPDGYIQEAPETNQISEDRLSHRPSAGGKQTNRKAPSPKQTKKGDGRQFRFVPPYAFDQNPSAESSRTTSVGRHSNDASALQASPTEKQSRKEIEKRSQNKLQDTLNECKRSVSTWRKHYPWIQGAEASKGSADAVQYLMNIESDSRKRLQQMEERQKKDASDIESSKEKEKQLLDDCQSKDREIASQAQKIKSLEERLADLETEVASLRLDASSSNALVFEKDVSGFRIGYDESERMIVIPEEVEESLQIGT</sequence>
<evidence type="ECO:0000313" key="2">
    <source>
        <dbReference type="EMBL" id="KZT35294.1"/>
    </source>
</evidence>
<feature type="region of interest" description="Disordered" evidence="1">
    <location>
        <begin position="167"/>
        <end position="200"/>
    </location>
</feature>
<proteinExistence type="predicted"/>
<keyword evidence="3" id="KW-1185">Reference proteome</keyword>
<evidence type="ECO:0000256" key="1">
    <source>
        <dbReference type="SAM" id="MobiDB-lite"/>
    </source>
</evidence>
<feature type="compositionally biased region" description="Polar residues" evidence="1">
    <location>
        <begin position="1"/>
        <end position="15"/>
    </location>
</feature>
<gene>
    <name evidence="2" type="ORF">SISSUDRAFT_1131231</name>
</gene>
<protein>
    <submittedName>
        <fullName evidence="2">Uncharacterized protein</fullName>
    </submittedName>
</protein>
<feature type="compositionally biased region" description="Basic and acidic residues" evidence="1">
    <location>
        <begin position="108"/>
        <end position="118"/>
    </location>
</feature>
<feature type="compositionally biased region" description="Polar residues" evidence="1">
    <location>
        <begin position="79"/>
        <end position="107"/>
    </location>
</feature>